<dbReference type="PANTHER" id="PTHR32060">
    <property type="entry name" value="TAIL-SPECIFIC PROTEASE"/>
    <property type="match status" value="1"/>
</dbReference>
<evidence type="ECO:0000256" key="6">
    <source>
        <dbReference type="SAM" id="MobiDB-lite"/>
    </source>
</evidence>
<dbReference type="GO" id="GO:0030288">
    <property type="term" value="C:outer membrane-bounded periplasmic space"/>
    <property type="evidence" value="ECO:0007669"/>
    <property type="project" value="TreeGrafter"/>
</dbReference>
<reference evidence="8 9" key="1">
    <citation type="submission" date="2017-05" db="EMBL/GenBank/DDBJ databases">
        <title>Complete and WGS of Bordetella genogroups.</title>
        <authorList>
            <person name="Spilker T."/>
            <person name="LiPuma J."/>
        </authorList>
    </citation>
    <scope>NUCLEOTIDE SEQUENCE [LARGE SCALE GENOMIC DNA]</scope>
    <source>
        <strain evidence="8 9">AU19157</strain>
    </source>
</reference>
<dbReference type="GO" id="GO:0004175">
    <property type="term" value="F:endopeptidase activity"/>
    <property type="evidence" value="ECO:0007669"/>
    <property type="project" value="TreeGrafter"/>
</dbReference>
<keyword evidence="2 5" id="KW-0645">Protease</keyword>
<dbReference type="NCBIfam" id="TIGR00225">
    <property type="entry name" value="prc"/>
    <property type="match status" value="1"/>
</dbReference>
<dbReference type="OrthoDB" id="9812068at2"/>
<dbReference type="Gene3D" id="3.30.750.44">
    <property type="match status" value="1"/>
</dbReference>
<comment type="similarity">
    <text evidence="1 5">Belongs to the peptidase S41A family.</text>
</comment>
<dbReference type="GO" id="GO:0008236">
    <property type="term" value="F:serine-type peptidase activity"/>
    <property type="evidence" value="ECO:0007669"/>
    <property type="project" value="UniProtKB-KW"/>
</dbReference>
<accession>A0A1W6YS89</accession>
<dbReference type="GO" id="GO:0006508">
    <property type="term" value="P:proteolysis"/>
    <property type="evidence" value="ECO:0007669"/>
    <property type="project" value="UniProtKB-KW"/>
</dbReference>
<dbReference type="SUPFAM" id="SSF52096">
    <property type="entry name" value="ClpP/crotonase"/>
    <property type="match status" value="1"/>
</dbReference>
<dbReference type="InterPro" id="IPR005151">
    <property type="entry name" value="Tail-specific_protease"/>
</dbReference>
<keyword evidence="9" id="KW-1185">Reference proteome</keyword>
<dbReference type="EMBL" id="CP021108">
    <property type="protein sequence ID" value="ARP83956.1"/>
    <property type="molecule type" value="Genomic_DNA"/>
</dbReference>
<dbReference type="SUPFAM" id="SSF50156">
    <property type="entry name" value="PDZ domain-like"/>
    <property type="match status" value="1"/>
</dbReference>
<evidence type="ECO:0000256" key="4">
    <source>
        <dbReference type="ARBA" id="ARBA00022825"/>
    </source>
</evidence>
<evidence type="ECO:0000313" key="8">
    <source>
        <dbReference type="EMBL" id="ARP83956.1"/>
    </source>
</evidence>
<protein>
    <submittedName>
        <fullName evidence="8">Peptidase S41</fullName>
    </submittedName>
</protein>
<dbReference type="InterPro" id="IPR001478">
    <property type="entry name" value="PDZ"/>
</dbReference>
<evidence type="ECO:0000313" key="9">
    <source>
        <dbReference type="Proteomes" id="UP000194151"/>
    </source>
</evidence>
<gene>
    <name evidence="8" type="ORF">CAL12_26180</name>
</gene>
<dbReference type="SMART" id="SM00228">
    <property type="entry name" value="PDZ"/>
    <property type="match status" value="1"/>
</dbReference>
<dbReference type="CDD" id="cd06782">
    <property type="entry name" value="cpPDZ_CPP-like"/>
    <property type="match status" value="1"/>
</dbReference>
<keyword evidence="4 5" id="KW-0720">Serine protease</keyword>
<dbReference type="Gene3D" id="3.90.226.10">
    <property type="entry name" value="2-enoyl-CoA Hydratase, Chain A, domain 1"/>
    <property type="match status" value="1"/>
</dbReference>
<dbReference type="AlphaFoldDB" id="A0A1W6YS89"/>
<dbReference type="CDD" id="cd07560">
    <property type="entry name" value="Peptidase_S41_CPP"/>
    <property type="match status" value="1"/>
</dbReference>
<dbReference type="KEGG" id="bgv:CAL12_26180"/>
<sequence length="489" mass="51880">MSTRKFRSFGLVSLGVVAGVLLSVGVTAVAQRGGSPLPLEELRQFTNVFGAIKNNYVEPTDDKTLIDNAISGMVSGLDPHSAYLDADAYRDMQTATQGEFGGLGIEVGAEDGYVKVISPIEDTPAARAGVMAGDLITKINDTPTKGMSLNDAVKLMRGAPKTPITLTIMRADHPQPIVLKIMRDVIKVRSVRSKMLDGNVAYVRIAQFQEKTGADMARQLAELGAKQPPRALVLDLRNDPGGLLTSAIGVASAFLPADSLVVSTDGRTPDARHKYLATPAEYARGEGNYLSGLPGWVKTVPMVVLVNVGSASASEIVAGALQDHKRAKVMGNRTFGKGSVQVILPLSEDTAIKLTTSRYFTPSGRSIQATGIEPDYVVADTATGDLFRLPREADLQRHLANQQAPNGEIKSSNDPANIELPKTFEFGGKDDFQLKQALNLLDGKPIQKAVPKTASNDKAGAPQQTAGAAQAPTERMTITPSGVEPAKAK</sequence>
<dbReference type="InterPro" id="IPR004447">
    <property type="entry name" value="Peptidase_S41A"/>
</dbReference>
<keyword evidence="3 5" id="KW-0378">Hydrolase</keyword>
<evidence type="ECO:0000259" key="7">
    <source>
        <dbReference type="PROSITE" id="PS50106"/>
    </source>
</evidence>
<dbReference type="SMART" id="SM00245">
    <property type="entry name" value="TSPc"/>
    <property type="match status" value="1"/>
</dbReference>
<dbReference type="Pfam" id="PF17820">
    <property type="entry name" value="PDZ_6"/>
    <property type="match status" value="1"/>
</dbReference>
<organism evidence="8 9">
    <name type="scientific">Bordetella genomosp. 8</name>
    <dbReference type="NCBI Taxonomy" id="1416806"/>
    <lineage>
        <taxon>Bacteria</taxon>
        <taxon>Pseudomonadati</taxon>
        <taxon>Pseudomonadota</taxon>
        <taxon>Betaproteobacteria</taxon>
        <taxon>Burkholderiales</taxon>
        <taxon>Alcaligenaceae</taxon>
        <taxon>Bordetella</taxon>
    </lineage>
</organism>
<dbReference type="FunFam" id="2.30.42.10:FF:000063">
    <property type="entry name" value="Peptidase, S41 family"/>
    <property type="match status" value="1"/>
</dbReference>
<dbReference type="PROSITE" id="PS50106">
    <property type="entry name" value="PDZ"/>
    <property type="match status" value="1"/>
</dbReference>
<dbReference type="PANTHER" id="PTHR32060:SF30">
    <property type="entry name" value="CARBOXY-TERMINAL PROCESSING PROTEASE CTPA"/>
    <property type="match status" value="1"/>
</dbReference>
<evidence type="ECO:0000256" key="2">
    <source>
        <dbReference type="ARBA" id="ARBA00022670"/>
    </source>
</evidence>
<dbReference type="Gene3D" id="2.30.42.10">
    <property type="match status" value="1"/>
</dbReference>
<dbReference type="Pfam" id="PF22694">
    <property type="entry name" value="CtpB_N-like"/>
    <property type="match status" value="1"/>
</dbReference>
<feature type="domain" description="PDZ" evidence="7">
    <location>
        <begin position="89"/>
        <end position="161"/>
    </location>
</feature>
<dbReference type="InterPro" id="IPR036034">
    <property type="entry name" value="PDZ_sf"/>
</dbReference>
<dbReference type="GO" id="GO:0007165">
    <property type="term" value="P:signal transduction"/>
    <property type="evidence" value="ECO:0007669"/>
    <property type="project" value="TreeGrafter"/>
</dbReference>
<evidence type="ECO:0000256" key="5">
    <source>
        <dbReference type="RuleBase" id="RU004404"/>
    </source>
</evidence>
<dbReference type="RefSeq" id="WP_086067280.1">
    <property type="nucleotide sequence ID" value="NZ_CP021108.1"/>
</dbReference>
<feature type="compositionally biased region" description="Low complexity" evidence="6">
    <location>
        <begin position="459"/>
        <end position="473"/>
    </location>
</feature>
<dbReference type="InterPro" id="IPR041489">
    <property type="entry name" value="PDZ_6"/>
</dbReference>
<evidence type="ECO:0000256" key="1">
    <source>
        <dbReference type="ARBA" id="ARBA00009179"/>
    </source>
</evidence>
<dbReference type="InterPro" id="IPR055210">
    <property type="entry name" value="CtpA/B_N"/>
</dbReference>
<dbReference type="STRING" id="1416806.CAL12_26180"/>
<proteinExistence type="inferred from homology"/>
<dbReference type="Proteomes" id="UP000194151">
    <property type="component" value="Chromosome"/>
</dbReference>
<dbReference type="Pfam" id="PF03572">
    <property type="entry name" value="Peptidase_S41"/>
    <property type="match status" value="1"/>
</dbReference>
<feature type="region of interest" description="Disordered" evidence="6">
    <location>
        <begin position="449"/>
        <end position="489"/>
    </location>
</feature>
<evidence type="ECO:0000256" key="3">
    <source>
        <dbReference type="ARBA" id="ARBA00022801"/>
    </source>
</evidence>
<dbReference type="FunFam" id="3.90.226.10:FF:000029">
    <property type="entry name" value="Peptidase, S41 family"/>
    <property type="match status" value="1"/>
</dbReference>
<dbReference type="InterPro" id="IPR029045">
    <property type="entry name" value="ClpP/crotonase-like_dom_sf"/>
</dbReference>
<name>A0A1W6YS89_9BORD</name>